<dbReference type="Proteomes" id="UP000675881">
    <property type="component" value="Chromosome 7"/>
</dbReference>
<sequence length="144" mass="16331">MNVELWSLFVCTMGIVSASDFDLDGTSTVPRTLEIKERYPNTIFNFTAQFNEIEDSIGQVEEDIYELQHKKIGNIQKVNQDIDKIRTRFTEEIALNGMSSGVVIIVISIFISFIILGLGYQGLIRSRRKSQLAFNEGFSITENV</sequence>
<accession>A0A7R8D209</accession>
<gene>
    <name evidence="1" type="ORF">LSAA_12881</name>
</gene>
<protein>
    <submittedName>
        <fullName evidence="1">TIAM1</fullName>
    </submittedName>
</protein>
<dbReference type="EMBL" id="HG994586">
    <property type="protein sequence ID" value="CAF2998726.1"/>
    <property type="molecule type" value="Genomic_DNA"/>
</dbReference>
<organism evidence="1 2">
    <name type="scientific">Lepeophtheirus salmonis</name>
    <name type="common">Salmon louse</name>
    <name type="synonym">Caligus salmonis</name>
    <dbReference type="NCBI Taxonomy" id="72036"/>
    <lineage>
        <taxon>Eukaryota</taxon>
        <taxon>Metazoa</taxon>
        <taxon>Ecdysozoa</taxon>
        <taxon>Arthropoda</taxon>
        <taxon>Crustacea</taxon>
        <taxon>Multicrustacea</taxon>
        <taxon>Hexanauplia</taxon>
        <taxon>Copepoda</taxon>
        <taxon>Siphonostomatoida</taxon>
        <taxon>Caligidae</taxon>
        <taxon>Lepeophtheirus</taxon>
    </lineage>
</organism>
<keyword evidence="2" id="KW-1185">Reference proteome</keyword>
<proteinExistence type="predicted"/>
<evidence type="ECO:0000313" key="1">
    <source>
        <dbReference type="EMBL" id="CAF2998726.1"/>
    </source>
</evidence>
<evidence type="ECO:0000313" key="2">
    <source>
        <dbReference type="Proteomes" id="UP000675881"/>
    </source>
</evidence>
<reference evidence="1" key="1">
    <citation type="submission" date="2021-02" db="EMBL/GenBank/DDBJ databases">
        <authorList>
            <person name="Bekaert M."/>
        </authorList>
    </citation>
    <scope>NUCLEOTIDE SEQUENCE</scope>
    <source>
        <strain evidence="1">IoA-00</strain>
    </source>
</reference>
<dbReference type="AlphaFoldDB" id="A0A7R8D209"/>
<name>A0A7R8D209_LEPSM</name>